<dbReference type="Proteomes" id="UP000095284">
    <property type="component" value="Unplaced"/>
</dbReference>
<sequence length="75" mass="8617">MKQSSATHFLNFPIKTSSAGKKDVDLDDEAVSNFRPHLSTRLIPPSLRGPKTYWPFCFQSSPDVRRRSPLESRPW</sequence>
<evidence type="ECO:0000313" key="1">
    <source>
        <dbReference type="Proteomes" id="UP000095284"/>
    </source>
</evidence>
<name>A0A1I7S0V6_BURXY</name>
<organism evidence="1 2">
    <name type="scientific">Bursaphelenchus xylophilus</name>
    <name type="common">Pinewood nematode worm</name>
    <name type="synonym">Aphelenchoides xylophilus</name>
    <dbReference type="NCBI Taxonomy" id="6326"/>
    <lineage>
        <taxon>Eukaryota</taxon>
        <taxon>Metazoa</taxon>
        <taxon>Ecdysozoa</taxon>
        <taxon>Nematoda</taxon>
        <taxon>Chromadorea</taxon>
        <taxon>Rhabditida</taxon>
        <taxon>Tylenchina</taxon>
        <taxon>Tylenchomorpha</taxon>
        <taxon>Aphelenchoidea</taxon>
        <taxon>Aphelenchoididae</taxon>
        <taxon>Bursaphelenchus</taxon>
    </lineage>
</organism>
<proteinExistence type="predicted"/>
<reference evidence="2" key="1">
    <citation type="submission" date="2016-11" db="UniProtKB">
        <authorList>
            <consortium name="WormBaseParasite"/>
        </authorList>
    </citation>
    <scope>IDENTIFICATION</scope>
</reference>
<dbReference type="WBParaSite" id="BXY_0663000.1">
    <property type="protein sequence ID" value="BXY_0663000.1"/>
    <property type="gene ID" value="BXY_0663000"/>
</dbReference>
<protein>
    <submittedName>
        <fullName evidence="2">Ovule protein</fullName>
    </submittedName>
</protein>
<dbReference type="AlphaFoldDB" id="A0A1I7S0V6"/>
<evidence type="ECO:0000313" key="2">
    <source>
        <dbReference type="WBParaSite" id="BXY_0663000.1"/>
    </source>
</evidence>
<accession>A0A1I7S0V6</accession>